<dbReference type="GO" id="GO:0055085">
    <property type="term" value="P:transmembrane transport"/>
    <property type="evidence" value="ECO:0007669"/>
    <property type="project" value="UniProtKB-ARBA"/>
</dbReference>
<evidence type="ECO:0000259" key="6">
    <source>
        <dbReference type="PROSITE" id="PS50893"/>
    </source>
</evidence>
<dbReference type="GO" id="GO:0016887">
    <property type="term" value="F:ATP hydrolysis activity"/>
    <property type="evidence" value="ECO:0007669"/>
    <property type="project" value="InterPro"/>
</dbReference>
<keyword evidence="5 7" id="KW-0067">ATP-binding</keyword>
<keyword evidence="3" id="KW-0813">Transport</keyword>
<name>A0A7W6H205_9HYPH</name>
<evidence type="ECO:0000256" key="3">
    <source>
        <dbReference type="ARBA" id="ARBA00022448"/>
    </source>
</evidence>
<dbReference type="PROSITE" id="PS50893">
    <property type="entry name" value="ABC_TRANSPORTER_2"/>
    <property type="match status" value="2"/>
</dbReference>
<dbReference type="InterPro" id="IPR027417">
    <property type="entry name" value="P-loop_NTPase"/>
</dbReference>
<organism evidence="7 8">
    <name type="scientific">Aureimonas pseudogalii</name>
    <dbReference type="NCBI Taxonomy" id="1744844"/>
    <lineage>
        <taxon>Bacteria</taxon>
        <taxon>Pseudomonadati</taxon>
        <taxon>Pseudomonadota</taxon>
        <taxon>Alphaproteobacteria</taxon>
        <taxon>Hyphomicrobiales</taxon>
        <taxon>Aurantimonadaceae</taxon>
        <taxon>Aureimonas</taxon>
    </lineage>
</organism>
<dbReference type="PANTHER" id="PTHR43776">
    <property type="entry name" value="TRANSPORT ATP-BINDING PROTEIN"/>
    <property type="match status" value="1"/>
</dbReference>
<dbReference type="PANTHER" id="PTHR43776:SF7">
    <property type="entry name" value="D,D-DIPEPTIDE TRANSPORT ATP-BINDING PROTEIN DDPF-RELATED"/>
    <property type="match status" value="1"/>
</dbReference>
<evidence type="ECO:0000256" key="2">
    <source>
        <dbReference type="ARBA" id="ARBA00005417"/>
    </source>
</evidence>
<gene>
    <name evidence="7" type="ORF">GGR04_000317</name>
</gene>
<dbReference type="AlphaFoldDB" id="A0A7W6H205"/>
<comment type="similarity">
    <text evidence="2">Belongs to the ABC transporter superfamily.</text>
</comment>
<comment type="caution">
    <text evidence="7">The sequence shown here is derived from an EMBL/GenBank/DDBJ whole genome shotgun (WGS) entry which is preliminary data.</text>
</comment>
<feature type="domain" description="ABC transporter" evidence="6">
    <location>
        <begin position="265"/>
        <end position="504"/>
    </location>
</feature>
<dbReference type="GO" id="GO:0005524">
    <property type="term" value="F:ATP binding"/>
    <property type="evidence" value="ECO:0007669"/>
    <property type="project" value="UniProtKB-KW"/>
</dbReference>
<reference evidence="7 8" key="1">
    <citation type="submission" date="2020-08" db="EMBL/GenBank/DDBJ databases">
        <title>Genomic Encyclopedia of Type Strains, Phase IV (KMG-IV): sequencing the most valuable type-strain genomes for metagenomic binning, comparative biology and taxonomic classification.</title>
        <authorList>
            <person name="Goeker M."/>
        </authorList>
    </citation>
    <scope>NUCLEOTIDE SEQUENCE [LARGE SCALE GENOMIC DNA]</scope>
    <source>
        <strain evidence="7 8">DSM 102238</strain>
    </source>
</reference>
<sequence length="520" mass="57006">MAVKGISFDIAKGETVALVGESGSGKSVSALSILKLLPYPAASHPGGSVMFGGQDLIATSDDRLRGVRGNQISMIFQEPMSSLNPLHTIERQIGEVMKIHRGLRDREARVRTLELLHQVGIRDPEKRLNAYPHQLSGGQRQRVMIAMALANEPDLLIADEPTTALDVTVQAQILELLKSLQSQRDMGLLFITHDLGIVRRIADRVCVMYRGEIVETGPTAEIFANPQHAYTKHLLAAEPKGRPPAANANAPAVMEGRDVKVWFPVRTGFMRRVTDHVKAVDGIDVTVRAGQTVGVVGESGSGKTTLGLALCRMIASKGEIRFDGTRIDDRSLSAMRPLRDRIQIVFQDPFGSLSPRMPIGEIISEGLLVHQPKLGAAERDARVVAALEEVGLDPTTRFRYPHEFSGGQRQRVAIARAMVLNPRFVMLDEPTSALDMSVQAQVVDLLRDLQRKHDLAYLFISHDLKVVRALANEVIVMRGGQVVERGTSEEIFERPKTDYTKALMAAAFRIEAAPTEGIAP</sequence>
<dbReference type="Gene3D" id="3.40.50.300">
    <property type="entry name" value="P-loop containing nucleotide triphosphate hydrolases"/>
    <property type="match status" value="2"/>
</dbReference>
<keyword evidence="8" id="KW-1185">Reference proteome</keyword>
<dbReference type="SMART" id="SM00382">
    <property type="entry name" value="AAA"/>
    <property type="match status" value="2"/>
</dbReference>
<evidence type="ECO:0000313" key="8">
    <source>
        <dbReference type="Proteomes" id="UP000542776"/>
    </source>
</evidence>
<dbReference type="NCBIfam" id="NF008453">
    <property type="entry name" value="PRK11308.1"/>
    <property type="match status" value="2"/>
</dbReference>
<dbReference type="EMBL" id="JACIEK010000001">
    <property type="protein sequence ID" value="MBB3996496.1"/>
    <property type="molecule type" value="Genomic_DNA"/>
</dbReference>
<dbReference type="Pfam" id="PF08352">
    <property type="entry name" value="oligo_HPY"/>
    <property type="match status" value="2"/>
</dbReference>
<dbReference type="InterPro" id="IPR003593">
    <property type="entry name" value="AAA+_ATPase"/>
</dbReference>
<dbReference type="Pfam" id="PF00005">
    <property type="entry name" value="ABC_tran"/>
    <property type="match status" value="2"/>
</dbReference>
<dbReference type="NCBIfam" id="NF007739">
    <property type="entry name" value="PRK10419.1"/>
    <property type="match status" value="2"/>
</dbReference>
<dbReference type="Proteomes" id="UP000542776">
    <property type="component" value="Unassembled WGS sequence"/>
</dbReference>
<dbReference type="GO" id="GO:0015833">
    <property type="term" value="P:peptide transport"/>
    <property type="evidence" value="ECO:0007669"/>
    <property type="project" value="InterPro"/>
</dbReference>
<evidence type="ECO:0000256" key="5">
    <source>
        <dbReference type="ARBA" id="ARBA00022840"/>
    </source>
</evidence>
<feature type="domain" description="ABC transporter" evidence="6">
    <location>
        <begin position="1"/>
        <end position="235"/>
    </location>
</feature>
<dbReference type="SUPFAM" id="SSF52540">
    <property type="entry name" value="P-loop containing nucleoside triphosphate hydrolases"/>
    <property type="match status" value="2"/>
</dbReference>
<protein>
    <submittedName>
        <fullName evidence="7">Microcin C transport system ATP-binding protein</fullName>
    </submittedName>
</protein>
<dbReference type="GO" id="GO:0005886">
    <property type="term" value="C:plasma membrane"/>
    <property type="evidence" value="ECO:0007669"/>
    <property type="project" value="UniProtKB-SubCell"/>
</dbReference>
<dbReference type="InterPro" id="IPR050319">
    <property type="entry name" value="ABC_transp_ATP-bind"/>
</dbReference>
<evidence type="ECO:0000256" key="1">
    <source>
        <dbReference type="ARBA" id="ARBA00004417"/>
    </source>
</evidence>
<proteinExistence type="inferred from homology"/>
<evidence type="ECO:0000256" key="4">
    <source>
        <dbReference type="ARBA" id="ARBA00022741"/>
    </source>
</evidence>
<keyword evidence="4" id="KW-0547">Nucleotide-binding</keyword>
<dbReference type="InterPro" id="IPR017871">
    <property type="entry name" value="ABC_transporter-like_CS"/>
</dbReference>
<dbReference type="InterPro" id="IPR003439">
    <property type="entry name" value="ABC_transporter-like_ATP-bd"/>
</dbReference>
<comment type="subcellular location">
    <subcellularLocation>
        <location evidence="1">Cell inner membrane</location>
        <topology evidence="1">Peripheral membrane protein</topology>
    </subcellularLocation>
</comment>
<dbReference type="InterPro" id="IPR013563">
    <property type="entry name" value="Oligopep_ABC_C"/>
</dbReference>
<accession>A0A7W6H205</accession>
<dbReference type="CDD" id="cd03257">
    <property type="entry name" value="ABC_NikE_OppD_transporters"/>
    <property type="match status" value="2"/>
</dbReference>
<dbReference type="FunFam" id="3.40.50.300:FF:000016">
    <property type="entry name" value="Oligopeptide ABC transporter ATP-binding component"/>
    <property type="match status" value="2"/>
</dbReference>
<dbReference type="PROSITE" id="PS00211">
    <property type="entry name" value="ABC_TRANSPORTER_1"/>
    <property type="match status" value="2"/>
</dbReference>
<evidence type="ECO:0000313" key="7">
    <source>
        <dbReference type="EMBL" id="MBB3996496.1"/>
    </source>
</evidence>